<proteinExistence type="predicted"/>
<evidence type="ECO:0000313" key="3">
    <source>
        <dbReference type="Proteomes" id="UP000277580"/>
    </source>
</evidence>
<dbReference type="EMBL" id="ML119150">
    <property type="protein sequence ID" value="RPB09612.1"/>
    <property type="molecule type" value="Genomic_DNA"/>
</dbReference>
<feature type="compositionally biased region" description="Low complexity" evidence="1">
    <location>
        <begin position="531"/>
        <end position="544"/>
    </location>
</feature>
<keyword evidence="3" id="KW-1185">Reference proteome</keyword>
<dbReference type="OrthoDB" id="5400409at2759"/>
<dbReference type="AlphaFoldDB" id="A0A3N4KJW7"/>
<feature type="region of interest" description="Disordered" evidence="1">
    <location>
        <begin position="516"/>
        <end position="544"/>
    </location>
</feature>
<evidence type="ECO:0000313" key="2">
    <source>
        <dbReference type="EMBL" id="RPB09612.1"/>
    </source>
</evidence>
<feature type="region of interest" description="Disordered" evidence="1">
    <location>
        <begin position="725"/>
        <end position="764"/>
    </location>
</feature>
<evidence type="ECO:0008006" key="4">
    <source>
        <dbReference type="Google" id="ProtNLM"/>
    </source>
</evidence>
<gene>
    <name evidence="2" type="ORF">P167DRAFT_538298</name>
</gene>
<sequence length="764" mass="86797">MSFGFGDFIAGVNLCDSIIKACGEINNASSSHKDFAASARALRDGLNSLMSAIRDRNTTAKTESFRHRNDETTWQSLREITLDFRATLETIQARLRQYPVGGGAGLERRMSYWFNAKGEVQELLERCRYHVTIINFVLEPFKIKVMTDIRESIQNLTGEVLDVKKEVLKVGTRMEEGFDDMRELLQRFNCQPGPSMPVEPLERRPRAVPPPPPPPPPALEITTDSLDIRFKNQMRDDGEDTVSELTDVTVGELTKSAVIWLEKGRHTVDDATDMAKLTPTQYLWLRKAKWIVTSFNGHPELQKLALTDKDSLLHKLCRKLENEIKEVFNDMKIKGLQIPSMDSIHSLDPHEFSPLVEPLVEPDTTMEGYGEDLILNIQLSGAHYQTQPITFLVFRQGGGSLRCVERVRSTSRRGNVVKDIIKEYIIDKNIWHMRPLYMFHPQEGCWNIILYQPLEAKSFTFSNHKDLFAFQHAFLDANARFISSHFKGIRYQEPALTRSSREFTSGLIQLWLEKPRPRLDPEGNTPSTEASLSPTTTQTQSMSSWSAAPSVALSTTTTTHRQQDGTTVFEVKKVESSRFFACLNDTSSSDKRRVFITFVLDDTISFSNTSCCSKNLHPGGGGKSKRLPELESDVCCKKLVIETVIKGGDFSAKVLEAKGEGMVDDMSIALGEEHLPKGKKIKLSYFNIIFESKGEKLRFMNQYHELEKLRITRERITRALMTDMKERERHGDQLRMDELPKSPRRSSTFSAFSFKSARRGSNLS</sequence>
<organism evidence="2 3">
    <name type="scientific">Morchella conica CCBAS932</name>
    <dbReference type="NCBI Taxonomy" id="1392247"/>
    <lineage>
        <taxon>Eukaryota</taxon>
        <taxon>Fungi</taxon>
        <taxon>Dikarya</taxon>
        <taxon>Ascomycota</taxon>
        <taxon>Pezizomycotina</taxon>
        <taxon>Pezizomycetes</taxon>
        <taxon>Pezizales</taxon>
        <taxon>Morchellaceae</taxon>
        <taxon>Morchella</taxon>
    </lineage>
</organism>
<accession>A0A3N4KJW7</accession>
<name>A0A3N4KJW7_9PEZI</name>
<feature type="compositionally biased region" description="Pro residues" evidence="1">
    <location>
        <begin position="207"/>
        <end position="218"/>
    </location>
</feature>
<evidence type="ECO:0000256" key="1">
    <source>
        <dbReference type="SAM" id="MobiDB-lite"/>
    </source>
</evidence>
<feature type="compositionally biased region" description="Basic and acidic residues" evidence="1">
    <location>
        <begin position="725"/>
        <end position="741"/>
    </location>
</feature>
<protein>
    <recommendedName>
        <fullName evidence="4">Fungal N-terminal domain-containing protein</fullName>
    </recommendedName>
</protein>
<feature type="compositionally biased region" description="Low complexity" evidence="1">
    <location>
        <begin position="745"/>
        <end position="764"/>
    </location>
</feature>
<feature type="region of interest" description="Disordered" evidence="1">
    <location>
        <begin position="191"/>
        <end position="218"/>
    </location>
</feature>
<reference evidence="2 3" key="1">
    <citation type="journal article" date="2018" name="Nat. Ecol. Evol.">
        <title>Pezizomycetes genomes reveal the molecular basis of ectomycorrhizal truffle lifestyle.</title>
        <authorList>
            <person name="Murat C."/>
            <person name="Payen T."/>
            <person name="Noel B."/>
            <person name="Kuo A."/>
            <person name="Morin E."/>
            <person name="Chen J."/>
            <person name="Kohler A."/>
            <person name="Krizsan K."/>
            <person name="Balestrini R."/>
            <person name="Da Silva C."/>
            <person name="Montanini B."/>
            <person name="Hainaut M."/>
            <person name="Levati E."/>
            <person name="Barry K.W."/>
            <person name="Belfiori B."/>
            <person name="Cichocki N."/>
            <person name="Clum A."/>
            <person name="Dockter R.B."/>
            <person name="Fauchery L."/>
            <person name="Guy J."/>
            <person name="Iotti M."/>
            <person name="Le Tacon F."/>
            <person name="Lindquist E.A."/>
            <person name="Lipzen A."/>
            <person name="Malagnac F."/>
            <person name="Mello A."/>
            <person name="Molinier V."/>
            <person name="Miyauchi S."/>
            <person name="Poulain J."/>
            <person name="Riccioni C."/>
            <person name="Rubini A."/>
            <person name="Sitrit Y."/>
            <person name="Splivallo R."/>
            <person name="Traeger S."/>
            <person name="Wang M."/>
            <person name="Zifcakova L."/>
            <person name="Wipf D."/>
            <person name="Zambonelli A."/>
            <person name="Paolocci F."/>
            <person name="Nowrousian M."/>
            <person name="Ottonello S."/>
            <person name="Baldrian P."/>
            <person name="Spatafora J.W."/>
            <person name="Henrissat B."/>
            <person name="Nagy L.G."/>
            <person name="Aury J.M."/>
            <person name="Wincker P."/>
            <person name="Grigoriev I.V."/>
            <person name="Bonfante P."/>
            <person name="Martin F.M."/>
        </authorList>
    </citation>
    <scope>NUCLEOTIDE SEQUENCE [LARGE SCALE GENOMIC DNA]</scope>
    <source>
        <strain evidence="2 3">CCBAS932</strain>
    </source>
</reference>
<dbReference type="Proteomes" id="UP000277580">
    <property type="component" value="Unassembled WGS sequence"/>
</dbReference>
<dbReference type="InParanoid" id="A0A3N4KJW7"/>